<comment type="caution">
    <text evidence="1">The sequence shown here is derived from an EMBL/GenBank/DDBJ whole genome shotgun (WGS) entry which is preliminary data.</text>
</comment>
<accession>A0A6G0SZB9</accession>
<dbReference type="AlphaFoldDB" id="A0A6G0SZB9"/>
<sequence length="208" mass="24767">MVAFKLTNYDKKKNVVIFKYYVNLKENKHMLHFFLILNLNKIGTQNCFNSYIYPNNIYTSFLKKNTIHFANIHNFDEFLSIIKIQMLIKKILPVYSYNFFITIKLYDLPQNHFMIKITIRQRNSLRICKQLSTRRSTWVPHENCMLNSISNVITPQKITKNLDYLAFLSFEQSIPLIMQLISTFKRIVLSLGTLSDINNLLSSLFYHY</sequence>
<proteinExistence type="predicted"/>
<keyword evidence="2" id="KW-1185">Reference proteome</keyword>
<organism evidence="1 2">
    <name type="scientific">Aphis glycines</name>
    <name type="common">Soybean aphid</name>
    <dbReference type="NCBI Taxonomy" id="307491"/>
    <lineage>
        <taxon>Eukaryota</taxon>
        <taxon>Metazoa</taxon>
        <taxon>Ecdysozoa</taxon>
        <taxon>Arthropoda</taxon>
        <taxon>Hexapoda</taxon>
        <taxon>Insecta</taxon>
        <taxon>Pterygota</taxon>
        <taxon>Neoptera</taxon>
        <taxon>Paraneoptera</taxon>
        <taxon>Hemiptera</taxon>
        <taxon>Sternorrhyncha</taxon>
        <taxon>Aphidomorpha</taxon>
        <taxon>Aphidoidea</taxon>
        <taxon>Aphididae</taxon>
        <taxon>Aphidini</taxon>
        <taxon>Aphis</taxon>
        <taxon>Aphis</taxon>
    </lineage>
</organism>
<evidence type="ECO:0000313" key="2">
    <source>
        <dbReference type="Proteomes" id="UP000475862"/>
    </source>
</evidence>
<evidence type="ECO:0000313" key="1">
    <source>
        <dbReference type="EMBL" id="KAE9523445.1"/>
    </source>
</evidence>
<dbReference type="Proteomes" id="UP000475862">
    <property type="component" value="Unassembled WGS sequence"/>
</dbReference>
<reference evidence="1 2" key="1">
    <citation type="submission" date="2019-08" db="EMBL/GenBank/DDBJ databases">
        <title>The genome of the soybean aphid Biotype 1, its phylome, world population structure and adaptation to the North American continent.</title>
        <authorList>
            <person name="Giordano R."/>
            <person name="Donthu R.K."/>
            <person name="Hernandez A.G."/>
            <person name="Wright C.L."/>
            <person name="Zimin A.V."/>
        </authorList>
    </citation>
    <scope>NUCLEOTIDE SEQUENCE [LARGE SCALE GENOMIC DNA]</scope>
    <source>
        <tissue evidence="1">Whole aphids</tissue>
    </source>
</reference>
<name>A0A6G0SZB9_APHGL</name>
<dbReference type="EMBL" id="VYZN01000079">
    <property type="protein sequence ID" value="KAE9523445.1"/>
    <property type="molecule type" value="Genomic_DNA"/>
</dbReference>
<protein>
    <submittedName>
        <fullName evidence="1">Uncharacterized protein</fullName>
    </submittedName>
</protein>
<gene>
    <name evidence="1" type="ORF">AGLY_015997</name>
</gene>